<dbReference type="Proteomes" id="UP001241747">
    <property type="component" value="Unassembled WGS sequence"/>
</dbReference>
<accession>A0ABU0LDB3</accession>
<protein>
    <submittedName>
        <fullName evidence="1">Uncharacterized protein</fullName>
    </submittedName>
</protein>
<proteinExistence type="predicted"/>
<comment type="caution">
    <text evidence="1">The sequence shown here is derived from an EMBL/GenBank/DDBJ whole genome shotgun (WGS) entry which is preliminary data.</text>
</comment>
<gene>
    <name evidence="1" type="ORF">QOZ94_001911</name>
</gene>
<dbReference type="EMBL" id="JAUSVY010000003">
    <property type="protein sequence ID" value="MDQ0505129.1"/>
    <property type="molecule type" value="Genomic_DNA"/>
</dbReference>
<name>A0ABU0LDB3_XANAG</name>
<organism evidence="1 2">
    <name type="scientific">Xanthobacter agilis</name>
    <dbReference type="NCBI Taxonomy" id="47492"/>
    <lineage>
        <taxon>Bacteria</taxon>
        <taxon>Pseudomonadati</taxon>
        <taxon>Pseudomonadota</taxon>
        <taxon>Alphaproteobacteria</taxon>
        <taxon>Hyphomicrobiales</taxon>
        <taxon>Xanthobacteraceae</taxon>
        <taxon>Xanthobacter</taxon>
    </lineage>
</organism>
<reference evidence="1 2" key="1">
    <citation type="submission" date="2023-07" db="EMBL/GenBank/DDBJ databases">
        <title>Genomic Encyclopedia of Type Strains, Phase IV (KMG-IV): sequencing the most valuable type-strain genomes for metagenomic binning, comparative biology and taxonomic classification.</title>
        <authorList>
            <person name="Goeker M."/>
        </authorList>
    </citation>
    <scope>NUCLEOTIDE SEQUENCE [LARGE SCALE GENOMIC DNA]</scope>
    <source>
        <strain evidence="1 2">DSM 3770</strain>
    </source>
</reference>
<dbReference type="RefSeq" id="WP_237345628.1">
    <property type="nucleotide sequence ID" value="NZ_JABWGX010000011.1"/>
</dbReference>
<evidence type="ECO:0000313" key="1">
    <source>
        <dbReference type="EMBL" id="MDQ0505129.1"/>
    </source>
</evidence>
<keyword evidence="2" id="KW-1185">Reference proteome</keyword>
<sequence length="112" mass="12088">MSELTENQRFHLLLADIAMAAAIRGCNSSFTLDGDYTPGTLRDTWLAATSDDGLKKRVMALANAGFASLQGVPAEQITKAATAYGIPVDDTLAQEIAGHFSAKREAVLRYRR</sequence>
<evidence type="ECO:0000313" key="2">
    <source>
        <dbReference type="Proteomes" id="UP001241747"/>
    </source>
</evidence>